<reference evidence="1 2" key="1">
    <citation type="journal article" date="2021" name="Hortic Res">
        <title>High-quality reference genome and annotation aids understanding of berry development for evergreen blueberry (Vaccinium darrowii).</title>
        <authorList>
            <person name="Yu J."/>
            <person name="Hulse-Kemp A.M."/>
            <person name="Babiker E."/>
            <person name="Staton M."/>
        </authorList>
    </citation>
    <scope>NUCLEOTIDE SEQUENCE [LARGE SCALE GENOMIC DNA]</scope>
    <source>
        <strain evidence="2">cv. NJ 8807/NJ 8810</strain>
        <tissue evidence="1">Young leaf</tissue>
    </source>
</reference>
<evidence type="ECO:0000313" key="1">
    <source>
        <dbReference type="EMBL" id="KAH7857414.1"/>
    </source>
</evidence>
<protein>
    <submittedName>
        <fullName evidence="1">Uncharacterized protein</fullName>
    </submittedName>
</protein>
<name>A0ACB7YVY4_9ERIC</name>
<comment type="caution">
    <text evidence="1">The sequence shown here is derived from an EMBL/GenBank/DDBJ whole genome shotgun (WGS) entry which is preliminary data.</text>
</comment>
<organism evidence="1 2">
    <name type="scientific">Vaccinium darrowii</name>
    <dbReference type="NCBI Taxonomy" id="229202"/>
    <lineage>
        <taxon>Eukaryota</taxon>
        <taxon>Viridiplantae</taxon>
        <taxon>Streptophyta</taxon>
        <taxon>Embryophyta</taxon>
        <taxon>Tracheophyta</taxon>
        <taxon>Spermatophyta</taxon>
        <taxon>Magnoliopsida</taxon>
        <taxon>eudicotyledons</taxon>
        <taxon>Gunneridae</taxon>
        <taxon>Pentapetalae</taxon>
        <taxon>asterids</taxon>
        <taxon>Ericales</taxon>
        <taxon>Ericaceae</taxon>
        <taxon>Vaccinioideae</taxon>
        <taxon>Vaccinieae</taxon>
        <taxon>Vaccinium</taxon>
    </lineage>
</organism>
<dbReference type="Proteomes" id="UP000828048">
    <property type="component" value="Chromosome 3"/>
</dbReference>
<dbReference type="EMBL" id="CM037153">
    <property type="protein sequence ID" value="KAH7857414.1"/>
    <property type="molecule type" value="Genomic_DNA"/>
</dbReference>
<gene>
    <name evidence="1" type="ORF">Vadar_012451</name>
</gene>
<evidence type="ECO:0000313" key="2">
    <source>
        <dbReference type="Proteomes" id="UP000828048"/>
    </source>
</evidence>
<accession>A0ACB7YVY4</accession>
<sequence length="279" mass="31938">MLVLTWNCQGVGRTLTGQALGDLVRKNRPSILFLMESKNNKVKMETIRRSLGFVYSHYVDPEGLSGGLALWWNTDVDMVVEMANKNLMHVMITEIPNRKIWAATFVYGCPVRTGRSLIWEEIRKIASSETLPWVCMGDFNQVLGDGEKMGGNCPRQSSITEFHGMISDSGLIDLEFKGPRFTWRNNQRGEEFIMERIDMAFANYKWRELYDKAMVFVEPVVGSDHNPLPPCFCGYSLSVLLAFSQSLDHSLFHFISLHIQSAEWRNKHTLWHLTAKQLG</sequence>
<keyword evidence="2" id="KW-1185">Reference proteome</keyword>
<proteinExistence type="predicted"/>